<comment type="caution">
    <text evidence="1">The sequence shown here is derived from an EMBL/GenBank/DDBJ whole genome shotgun (WGS) entry which is preliminary data.</text>
</comment>
<keyword evidence="2" id="KW-1185">Reference proteome</keyword>
<organism evidence="1 2">
    <name type="scientific">Antrihabitans stalagmiti</name>
    <dbReference type="NCBI Taxonomy" id="2799499"/>
    <lineage>
        <taxon>Bacteria</taxon>
        <taxon>Bacillati</taxon>
        <taxon>Actinomycetota</taxon>
        <taxon>Actinomycetes</taxon>
        <taxon>Mycobacteriales</taxon>
        <taxon>Nocardiaceae</taxon>
        <taxon>Antrihabitans</taxon>
    </lineage>
</organism>
<gene>
    <name evidence="1" type="ORF">JGU71_06960</name>
</gene>
<sequence>MGEQDEAFFSWTARRVVLAPLDAAVPDRCVLDVRMMLGDRDARLITRVDPTDDLDYTALFVGRVAGTHDVPIRVVEDETLLLVGSHSSSPAEILVCAGDVPDLGGHLTASQVDRDLQLGGPVSELVRMSRAASVLLDWCESGQPMVEPSRGMEPSGSRRSPGIVRTLRCGLRRKPRTRVVLNQKG</sequence>
<protein>
    <submittedName>
        <fullName evidence="1">Uncharacterized protein</fullName>
    </submittedName>
</protein>
<proteinExistence type="predicted"/>
<dbReference type="Proteomes" id="UP000655868">
    <property type="component" value="Unassembled WGS sequence"/>
</dbReference>
<accession>A0A934NNS8</accession>
<reference evidence="1" key="1">
    <citation type="submission" date="2020-12" db="EMBL/GenBank/DDBJ databases">
        <title>Antrihabitans popcorni sp. nov. and Antrihabitans auranticaus sp. nov., isolated from a larva cave.</title>
        <authorList>
            <person name="Lee S.D."/>
            <person name="Kim I.S."/>
        </authorList>
    </citation>
    <scope>NUCLEOTIDE SEQUENCE</scope>
    <source>
        <strain evidence="1">YC3-6</strain>
    </source>
</reference>
<evidence type="ECO:0000313" key="2">
    <source>
        <dbReference type="Proteomes" id="UP000655868"/>
    </source>
</evidence>
<evidence type="ECO:0000313" key="1">
    <source>
        <dbReference type="EMBL" id="MBJ8338619.1"/>
    </source>
</evidence>
<dbReference type="RefSeq" id="WP_199703287.1">
    <property type="nucleotide sequence ID" value="NZ_JAEMNV010000002.1"/>
</dbReference>
<dbReference type="AlphaFoldDB" id="A0A934NNS8"/>
<name>A0A934NNS8_9NOCA</name>
<dbReference type="EMBL" id="JAEMNV010000002">
    <property type="protein sequence ID" value="MBJ8338619.1"/>
    <property type="molecule type" value="Genomic_DNA"/>
</dbReference>